<dbReference type="KEGG" id="cheb:HH215_25020"/>
<reference evidence="1 2" key="1">
    <citation type="submission" date="2020-04" db="EMBL/GenBank/DDBJ databases">
        <title>Genome sequencing of novel species.</title>
        <authorList>
            <person name="Heo J."/>
            <person name="Kim S.-J."/>
            <person name="Kim J.-S."/>
            <person name="Hong S.-B."/>
            <person name="Kwon S.-W."/>
        </authorList>
    </citation>
    <scope>NUCLEOTIDE SEQUENCE [LARGE SCALE GENOMIC DNA]</scope>
    <source>
        <strain evidence="1 2">MFER-1</strain>
    </source>
</reference>
<dbReference type="AlphaFoldDB" id="A0A7Z2VNJ3"/>
<dbReference type="RefSeq" id="WP_169282367.1">
    <property type="nucleotide sequence ID" value="NZ_CP051680.1"/>
</dbReference>
<dbReference type="EMBL" id="CP051680">
    <property type="protein sequence ID" value="QJD86115.1"/>
    <property type="molecule type" value="Genomic_DNA"/>
</dbReference>
<organism evidence="1 2">
    <name type="scientific">Cohnella herbarum</name>
    <dbReference type="NCBI Taxonomy" id="2728023"/>
    <lineage>
        <taxon>Bacteria</taxon>
        <taxon>Bacillati</taxon>
        <taxon>Bacillota</taxon>
        <taxon>Bacilli</taxon>
        <taxon>Bacillales</taxon>
        <taxon>Paenibacillaceae</taxon>
        <taxon>Cohnella</taxon>
    </lineage>
</organism>
<dbReference type="InterPro" id="IPR046155">
    <property type="entry name" value="DUF6157"/>
</dbReference>
<evidence type="ECO:0000313" key="1">
    <source>
        <dbReference type="EMBL" id="QJD86115.1"/>
    </source>
</evidence>
<keyword evidence="2" id="KW-1185">Reference proteome</keyword>
<gene>
    <name evidence="1" type="ORF">HH215_25020</name>
</gene>
<accession>A0A7Z2VNJ3</accession>
<evidence type="ECO:0000313" key="2">
    <source>
        <dbReference type="Proteomes" id="UP000502248"/>
    </source>
</evidence>
<dbReference type="Proteomes" id="UP000502248">
    <property type="component" value="Chromosome"/>
</dbReference>
<protein>
    <submittedName>
        <fullName evidence="1">Uncharacterized protein</fullName>
    </submittedName>
</protein>
<sequence>MEWNYYDTFITVSKDCPVERGLIPPEKKNGKSKPGIEYDLIFNHPYGYTQEELLYETHIRHKEISEEELSTRGEEIRSGFFAKPMACLRASMLPKKYGWGLHFNKEGKIALVARESAEYDRLANGREEGMKVLAAMRNSKKK</sequence>
<proteinExistence type="predicted"/>
<dbReference type="Pfam" id="PF19654">
    <property type="entry name" value="DUF6157"/>
    <property type="match status" value="1"/>
</dbReference>
<name>A0A7Z2VNJ3_9BACL</name>